<sequence length="300" mass="32889">MALGAARVVDMSGTDRRAPYLMLIEGGIPGMLLPLKLGGNTIGRSMESEIQLLERTVSRRHALLEVWDDQPTRLTDLNSVNGTFVNGERLPQGMPTSLAEGSKIRFGTLVVTQFLMLTKAQEQRRRDLFDRSIRDPLTELPTLAYFLDQVGRKAEANRKANLGLAIALLDIDHLESINQRYGRDAGDATLAELAGLLRSGTRHDDLIARIDGNTFAVAATAPDFPVAHAWAERLREMTARRLIRTERAMFWITVSVGLGFSPPGQCNPSFALSTAELCLSRAKVAGRNCVVSNPEPILGV</sequence>
<organism evidence="4 5">
    <name type="scientific">Isosphaera pallida (strain ATCC 43644 / DSM 9630 / IS1B)</name>
    <dbReference type="NCBI Taxonomy" id="575540"/>
    <lineage>
        <taxon>Bacteria</taxon>
        <taxon>Pseudomonadati</taxon>
        <taxon>Planctomycetota</taxon>
        <taxon>Planctomycetia</taxon>
        <taxon>Isosphaerales</taxon>
        <taxon>Isosphaeraceae</taxon>
        <taxon>Isosphaera</taxon>
    </lineage>
</organism>
<evidence type="ECO:0000259" key="3">
    <source>
        <dbReference type="PROSITE" id="PS50887"/>
    </source>
</evidence>
<dbReference type="GO" id="GO:1902201">
    <property type="term" value="P:negative regulation of bacterial-type flagellum-dependent cell motility"/>
    <property type="evidence" value="ECO:0007669"/>
    <property type="project" value="TreeGrafter"/>
</dbReference>
<dbReference type="FunCoup" id="E8QXS0">
    <property type="interactions" value="73"/>
</dbReference>
<dbReference type="NCBIfam" id="TIGR00254">
    <property type="entry name" value="GGDEF"/>
    <property type="match status" value="1"/>
</dbReference>
<dbReference type="HOGENOM" id="CLU_064267_0_0_0"/>
<dbReference type="Proteomes" id="UP000008631">
    <property type="component" value="Chromosome"/>
</dbReference>
<dbReference type="Gene3D" id="3.30.70.270">
    <property type="match status" value="1"/>
</dbReference>
<dbReference type="eggNOG" id="COG1716">
    <property type="taxonomic scope" value="Bacteria"/>
</dbReference>
<dbReference type="Pfam" id="PF00498">
    <property type="entry name" value="FHA"/>
    <property type="match status" value="1"/>
</dbReference>
<accession>E8QXS0</accession>
<dbReference type="Pfam" id="PF00990">
    <property type="entry name" value="GGDEF"/>
    <property type="match status" value="1"/>
</dbReference>
<dbReference type="PANTHER" id="PTHR45138:SF24">
    <property type="entry name" value="DIGUANYLATE CYCLASE DGCC-RELATED"/>
    <property type="match status" value="1"/>
</dbReference>
<dbReference type="OrthoDB" id="244535at2"/>
<evidence type="ECO:0000256" key="1">
    <source>
        <dbReference type="ARBA" id="ARBA00012528"/>
    </source>
</evidence>
<dbReference type="STRING" id="575540.Isop_3550"/>
<dbReference type="CDD" id="cd01949">
    <property type="entry name" value="GGDEF"/>
    <property type="match status" value="1"/>
</dbReference>
<dbReference type="CDD" id="cd00060">
    <property type="entry name" value="FHA"/>
    <property type="match status" value="1"/>
</dbReference>
<dbReference type="PROSITE" id="PS50006">
    <property type="entry name" value="FHA_DOMAIN"/>
    <property type="match status" value="1"/>
</dbReference>
<gene>
    <name evidence="4" type="ordered locus">Isop_3550</name>
</gene>
<dbReference type="GO" id="GO:0043709">
    <property type="term" value="P:cell adhesion involved in single-species biofilm formation"/>
    <property type="evidence" value="ECO:0007669"/>
    <property type="project" value="TreeGrafter"/>
</dbReference>
<dbReference type="SMART" id="SM00267">
    <property type="entry name" value="GGDEF"/>
    <property type="match status" value="1"/>
</dbReference>
<dbReference type="InterPro" id="IPR050469">
    <property type="entry name" value="Diguanylate_Cyclase"/>
</dbReference>
<name>E8QXS0_ISOPI</name>
<keyword evidence="5" id="KW-1185">Reference proteome</keyword>
<dbReference type="GO" id="GO:0052621">
    <property type="term" value="F:diguanylate cyclase activity"/>
    <property type="evidence" value="ECO:0007669"/>
    <property type="project" value="UniProtKB-EC"/>
</dbReference>
<protein>
    <recommendedName>
        <fullName evidence="1">diguanylate cyclase</fullName>
        <ecNumber evidence="1">2.7.7.65</ecNumber>
    </recommendedName>
</protein>
<dbReference type="InterPro" id="IPR029787">
    <property type="entry name" value="Nucleotide_cyclase"/>
</dbReference>
<dbReference type="PROSITE" id="PS50887">
    <property type="entry name" value="GGDEF"/>
    <property type="match status" value="1"/>
</dbReference>
<dbReference type="GO" id="GO:0005886">
    <property type="term" value="C:plasma membrane"/>
    <property type="evidence" value="ECO:0007669"/>
    <property type="project" value="TreeGrafter"/>
</dbReference>
<feature type="domain" description="GGDEF" evidence="3">
    <location>
        <begin position="162"/>
        <end position="295"/>
    </location>
</feature>
<dbReference type="EC" id="2.7.7.65" evidence="1"/>
<reference key="1">
    <citation type="submission" date="2010-11" db="EMBL/GenBank/DDBJ databases">
        <title>The complete sequence of chromosome of Isophaera pallida ATCC 43644.</title>
        <authorList>
            <consortium name="US DOE Joint Genome Institute (JGI-PGF)"/>
            <person name="Lucas S."/>
            <person name="Copeland A."/>
            <person name="Lapidus A."/>
            <person name="Bruce D."/>
            <person name="Goodwin L."/>
            <person name="Pitluck S."/>
            <person name="Kyrpides N."/>
            <person name="Mavromatis K."/>
            <person name="Pagani I."/>
            <person name="Ivanova N."/>
            <person name="Saunders E."/>
            <person name="Brettin T."/>
            <person name="Detter J.C."/>
            <person name="Han C."/>
            <person name="Tapia R."/>
            <person name="Land M."/>
            <person name="Hauser L."/>
            <person name="Markowitz V."/>
            <person name="Cheng J.-F."/>
            <person name="Hugenholtz P."/>
            <person name="Woyke T."/>
            <person name="Wu D."/>
            <person name="Eisen J.A."/>
        </authorList>
    </citation>
    <scope>NUCLEOTIDE SEQUENCE</scope>
    <source>
        <strain>ATCC 43644</strain>
    </source>
</reference>
<dbReference type="InterPro" id="IPR000160">
    <property type="entry name" value="GGDEF_dom"/>
</dbReference>
<dbReference type="SUPFAM" id="SSF49879">
    <property type="entry name" value="SMAD/FHA domain"/>
    <property type="match status" value="1"/>
</dbReference>
<dbReference type="PANTHER" id="PTHR45138">
    <property type="entry name" value="REGULATORY COMPONENTS OF SENSORY TRANSDUCTION SYSTEM"/>
    <property type="match status" value="1"/>
</dbReference>
<dbReference type="eggNOG" id="COG2199">
    <property type="taxonomic scope" value="Bacteria"/>
</dbReference>
<evidence type="ECO:0000313" key="5">
    <source>
        <dbReference type="Proteomes" id="UP000008631"/>
    </source>
</evidence>
<dbReference type="InterPro" id="IPR043128">
    <property type="entry name" value="Rev_trsase/Diguanyl_cyclase"/>
</dbReference>
<evidence type="ECO:0000313" key="4">
    <source>
        <dbReference type="EMBL" id="ADV64107.1"/>
    </source>
</evidence>
<dbReference type="SMART" id="SM00240">
    <property type="entry name" value="FHA"/>
    <property type="match status" value="1"/>
</dbReference>
<dbReference type="InterPro" id="IPR008984">
    <property type="entry name" value="SMAD_FHA_dom_sf"/>
</dbReference>
<proteinExistence type="predicted"/>
<dbReference type="EMBL" id="CP002353">
    <property type="protein sequence ID" value="ADV64107.1"/>
    <property type="molecule type" value="Genomic_DNA"/>
</dbReference>
<reference evidence="4 5" key="2">
    <citation type="journal article" date="2011" name="Stand. Genomic Sci.">
        <title>Complete genome sequence of Isosphaera pallida type strain (IS1B).</title>
        <authorList>
            <consortium name="US DOE Joint Genome Institute (JGI-PGF)"/>
            <person name="Goker M."/>
            <person name="Cleland D."/>
            <person name="Saunders E."/>
            <person name="Lapidus A."/>
            <person name="Nolan M."/>
            <person name="Lucas S."/>
            <person name="Hammon N."/>
            <person name="Deshpande S."/>
            <person name="Cheng J.F."/>
            <person name="Tapia R."/>
            <person name="Han C."/>
            <person name="Goodwin L."/>
            <person name="Pitluck S."/>
            <person name="Liolios K."/>
            <person name="Pagani I."/>
            <person name="Ivanova N."/>
            <person name="Mavromatis K."/>
            <person name="Pati A."/>
            <person name="Chen A."/>
            <person name="Palaniappan K."/>
            <person name="Land M."/>
            <person name="Hauser L."/>
            <person name="Chang Y.J."/>
            <person name="Jeffries C.D."/>
            <person name="Detter J.C."/>
            <person name="Beck B."/>
            <person name="Woyke T."/>
            <person name="Bristow J."/>
            <person name="Eisen J.A."/>
            <person name="Markowitz V."/>
            <person name="Hugenholtz P."/>
            <person name="Kyrpides N.C."/>
            <person name="Klenk H.P."/>
        </authorList>
    </citation>
    <scope>NUCLEOTIDE SEQUENCE [LARGE SCALE GENOMIC DNA]</scope>
    <source>
        <strain evidence="5">ATCC 43644 / DSM 9630 / IS1B</strain>
    </source>
</reference>
<dbReference type="SUPFAM" id="SSF55073">
    <property type="entry name" value="Nucleotide cyclase"/>
    <property type="match status" value="1"/>
</dbReference>
<dbReference type="InterPro" id="IPR000253">
    <property type="entry name" value="FHA_dom"/>
</dbReference>
<dbReference type="InParanoid" id="E8QXS0"/>
<evidence type="ECO:0000259" key="2">
    <source>
        <dbReference type="PROSITE" id="PS50006"/>
    </source>
</evidence>
<feature type="domain" description="FHA" evidence="2">
    <location>
        <begin position="40"/>
        <end position="90"/>
    </location>
</feature>
<dbReference type="KEGG" id="ipa:Isop_3550"/>
<dbReference type="Gene3D" id="2.60.200.20">
    <property type="match status" value="1"/>
</dbReference>
<dbReference type="AlphaFoldDB" id="E8QXS0"/>